<dbReference type="Pfam" id="PF09278">
    <property type="entry name" value="MerR-DNA-bind"/>
    <property type="match status" value="1"/>
</dbReference>
<evidence type="ECO:0000256" key="4">
    <source>
        <dbReference type="ARBA" id="ARBA00023125"/>
    </source>
</evidence>
<reference evidence="8 9" key="1">
    <citation type="submission" date="2014-06" db="EMBL/GenBank/DDBJ databases">
        <title>The draft genome sequence of Idiomarina salinarum ISL-52.</title>
        <authorList>
            <person name="Du J."/>
            <person name="Shao Z."/>
        </authorList>
    </citation>
    <scope>NUCLEOTIDE SEQUENCE [LARGE SCALE GENOMIC DNA]</scope>
    <source>
        <strain evidence="8 9">ISL-52</strain>
    </source>
</reference>
<dbReference type="InterPro" id="IPR011789">
    <property type="entry name" value="CueR"/>
</dbReference>
<dbReference type="InterPro" id="IPR009061">
    <property type="entry name" value="DNA-bd_dom_put_sf"/>
</dbReference>
<dbReference type="PANTHER" id="PTHR30204">
    <property type="entry name" value="REDOX-CYCLING DRUG-SENSING TRANSCRIPTIONAL ACTIVATOR SOXR"/>
    <property type="match status" value="1"/>
</dbReference>
<evidence type="ECO:0000259" key="7">
    <source>
        <dbReference type="PROSITE" id="PS50937"/>
    </source>
</evidence>
<dbReference type="Pfam" id="PF00376">
    <property type="entry name" value="MerR"/>
    <property type="match status" value="1"/>
</dbReference>
<dbReference type="GO" id="GO:0045893">
    <property type="term" value="P:positive regulation of DNA-templated transcription"/>
    <property type="evidence" value="ECO:0007669"/>
    <property type="project" value="InterPro"/>
</dbReference>
<dbReference type="CDD" id="cd01108">
    <property type="entry name" value="HTH_CueR"/>
    <property type="match status" value="1"/>
</dbReference>
<comment type="subcellular location">
    <subcellularLocation>
        <location evidence="1">Cytoplasm</location>
    </subcellularLocation>
</comment>
<comment type="caution">
    <text evidence="8">The sequence shown here is derived from an EMBL/GenBank/DDBJ whole genome shotgun (WGS) entry which is preliminary data.</text>
</comment>
<feature type="coiled-coil region" evidence="6">
    <location>
        <begin position="85"/>
        <end position="115"/>
    </location>
</feature>
<evidence type="ECO:0000256" key="6">
    <source>
        <dbReference type="SAM" id="Coils"/>
    </source>
</evidence>
<evidence type="ECO:0000256" key="5">
    <source>
        <dbReference type="ARBA" id="ARBA00023163"/>
    </source>
</evidence>
<evidence type="ECO:0000313" key="8">
    <source>
        <dbReference type="EMBL" id="KFZ30524.1"/>
    </source>
</evidence>
<dbReference type="eggNOG" id="COG0789">
    <property type="taxonomic scope" value="Bacteria"/>
</dbReference>
<name>A0A094IXE4_9GAMM</name>
<dbReference type="InterPro" id="IPR000551">
    <property type="entry name" value="MerR-type_HTH_dom"/>
</dbReference>
<organism evidence="8 9">
    <name type="scientific">Pseudidiomarina salinarum</name>
    <dbReference type="NCBI Taxonomy" id="435908"/>
    <lineage>
        <taxon>Bacteria</taxon>
        <taxon>Pseudomonadati</taxon>
        <taxon>Pseudomonadota</taxon>
        <taxon>Gammaproteobacteria</taxon>
        <taxon>Alteromonadales</taxon>
        <taxon>Idiomarinaceae</taxon>
        <taxon>Pseudidiomarina</taxon>
    </lineage>
</organism>
<evidence type="ECO:0000313" key="9">
    <source>
        <dbReference type="Proteomes" id="UP000054363"/>
    </source>
</evidence>
<evidence type="ECO:0000256" key="3">
    <source>
        <dbReference type="ARBA" id="ARBA00023015"/>
    </source>
</evidence>
<dbReference type="GO" id="GO:0005737">
    <property type="term" value="C:cytoplasm"/>
    <property type="evidence" value="ECO:0007669"/>
    <property type="project" value="UniProtKB-SubCell"/>
</dbReference>
<evidence type="ECO:0000256" key="2">
    <source>
        <dbReference type="ARBA" id="ARBA00022490"/>
    </source>
</evidence>
<dbReference type="STRING" id="435908.IDSA_08260"/>
<dbReference type="InterPro" id="IPR015358">
    <property type="entry name" value="Tscrpt_reg_MerR_DNA-bd"/>
</dbReference>
<dbReference type="GO" id="GO:0003700">
    <property type="term" value="F:DNA-binding transcription factor activity"/>
    <property type="evidence" value="ECO:0007669"/>
    <property type="project" value="InterPro"/>
</dbReference>
<keyword evidence="4" id="KW-0238">DNA-binding</keyword>
<dbReference type="PROSITE" id="PS00552">
    <property type="entry name" value="HTH_MERR_1"/>
    <property type="match status" value="1"/>
</dbReference>
<protein>
    <submittedName>
        <fullName evidence="8">MerR family transcriptional regulator</fullName>
    </submittedName>
</protein>
<keyword evidence="3" id="KW-0805">Transcription regulation</keyword>
<feature type="domain" description="HTH merR-type" evidence="7">
    <location>
        <begin position="1"/>
        <end position="73"/>
    </location>
</feature>
<dbReference type="InterPro" id="IPR047057">
    <property type="entry name" value="MerR_fam"/>
</dbReference>
<dbReference type="NCBIfam" id="TIGR02044">
    <property type="entry name" value="CueR"/>
    <property type="match status" value="1"/>
</dbReference>
<dbReference type="Gene3D" id="1.10.1660.10">
    <property type="match status" value="1"/>
</dbReference>
<keyword evidence="5" id="KW-0804">Transcription</keyword>
<dbReference type="PANTHER" id="PTHR30204:SF94">
    <property type="entry name" value="HEAVY METAL-DEPENDENT TRANSCRIPTIONAL REGULATOR HI_0293-RELATED"/>
    <property type="match status" value="1"/>
</dbReference>
<keyword evidence="2" id="KW-0963">Cytoplasm</keyword>
<dbReference type="GO" id="GO:0005507">
    <property type="term" value="F:copper ion binding"/>
    <property type="evidence" value="ECO:0007669"/>
    <property type="project" value="InterPro"/>
</dbReference>
<dbReference type="SUPFAM" id="SSF46955">
    <property type="entry name" value="Putative DNA-binding domain"/>
    <property type="match status" value="1"/>
</dbReference>
<proteinExistence type="predicted"/>
<dbReference type="PROSITE" id="PS50937">
    <property type="entry name" value="HTH_MERR_2"/>
    <property type="match status" value="1"/>
</dbReference>
<dbReference type="RefSeq" id="WP_034775766.1">
    <property type="nucleotide sequence ID" value="NZ_JPER01000004.1"/>
</dbReference>
<sequence>MAKPLTIGEAAALTGVSAKMIRYYEEIGMLPAAARTESGYRLYNGFMLQQLGFIRQARNLGFSLEEIQSLVKLWRDPCRESREVKAIAEQHLADISQKIAELNRMQQALQQLAADCRGDSAANCAILDAMIPEHLLTAAV</sequence>
<accession>A0A094IXE4</accession>
<keyword evidence="9" id="KW-1185">Reference proteome</keyword>
<dbReference type="Proteomes" id="UP000054363">
    <property type="component" value="Unassembled WGS sequence"/>
</dbReference>
<dbReference type="PRINTS" id="PR00040">
    <property type="entry name" value="HTHMERR"/>
</dbReference>
<gene>
    <name evidence="8" type="ORF">IDSA_08260</name>
</gene>
<dbReference type="AlphaFoldDB" id="A0A094IXE4"/>
<dbReference type="EMBL" id="JPER01000004">
    <property type="protein sequence ID" value="KFZ30524.1"/>
    <property type="molecule type" value="Genomic_DNA"/>
</dbReference>
<keyword evidence="6" id="KW-0175">Coiled coil</keyword>
<dbReference type="GO" id="GO:0003677">
    <property type="term" value="F:DNA binding"/>
    <property type="evidence" value="ECO:0007669"/>
    <property type="project" value="UniProtKB-KW"/>
</dbReference>
<dbReference type="OrthoDB" id="9802039at2"/>
<dbReference type="SMART" id="SM00422">
    <property type="entry name" value="HTH_MERR"/>
    <property type="match status" value="1"/>
</dbReference>
<evidence type="ECO:0000256" key="1">
    <source>
        <dbReference type="ARBA" id="ARBA00004496"/>
    </source>
</evidence>